<dbReference type="Proteomes" id="UP000325315">
    <property type="component" value="Unassembled WGS sequence"/>
</dbReference>
<accession>A0A5B6X5P2</accession>
<keyword evidence="2" id="KW-1185">Reference proteome</keyword>
<name>A0A5B6X5P2_9ROSI</name>
<evidence type="ECO:0000313" key="1">
    <source>
        <dbReference type="EMBL" id="KAA3488452.1"/>
    </source>
</evidence>
<evidence type="ECO:0000313" key="2">
    <source>
        <dbReference type="Proteomes" id="UP000325315"/>
    </source>
</evidence>
<dbReference type="AlphaFoldDB" id="A0A5B6X5P2"/>
<reference evidence="2" key="1">
    <citation type="journal article" date="2019" name="Plant Biotechnol. J.">
        <title>Genome sequencing of the Australian wild diploid species Gossypium australe highlights disease resistance and delayed gland morphogenesis.</title>
        <authorList>
            <person name="Cai Y."/>
            <person name="Cai X."/>
            <person name="Wang Q."/>
            <person name="Wang P."/>
            <person name="Zhang Y."/>
            <person name="Cai C."/>
            <person name="Xu Y."/>
            <person name="Wang K."/>
            <person name="Zhou Z."/>
            <person name="Wang C."/>
            <person name="Geng S."/>
            <person name="Li B."/>
            <person name="Dong Q."/>
            <person name="Hou Y."/>
            <person name="Wang H."/>
            <person name="Ai P."/>
            <person name="Liu Z."/>
            <person name="Yi F."/>
            <person name="Sun M."/>
            <person name="An G."/>
            <person name="Cheng J."/>
            <person name="Zhang Y."/>
            <person name="Shi Q."/>
            <person name="Xie Y."/>
            <person name="Shi X."/>
            <person name="Chang Y."/>
            <person name="Huang F."/>
            <person name="Chen Y."/>
            <person name="Hong S."/>
            <person name="Mi L."/>
            <person name="Sun Q."/>
            <person name="Zhang L."/>
            <person name="Zhou B."/>
            <person name="Peng R."/>
            <person name="Zhang X."/>
            <person name="Liu F."/>
        </authorList>
    </citation>
    <scope>NUCLEOTIDE SEQUENCE [LARGE SCALE GENOMIC DNA]</scope>
    <source>
        <strain evidence="2">cv. PA1801</strain>
    </source>
</reference>
<comment type="caution">
    <text evidence="1">The sequence shown here is derived from an EMBL/GenBank/DDBJ whole genome shotgun (WGS) entry which is preliminary data.</text>
</comment>
<proteinExistence type="predicted"/>
<sequence>MGRIESIWGKDCKEYKPKIWQLHEQVSLQVLRLQRRSSPLFRQRFRLLHVKSVKGISKLLRAVIHKSCHPSLYINTH</sequence>
<protein>
    <submittedName>
        <fullName evidence="1">Uncharacterized protein</fullName>
    </submittedName>
</protein>
<organism evidence="1 2">
    <name type="scientific">Gossypium australe</name>
    <dbReference type="NCBI Taxonomy" id="47621"/>
    <lineage>
        <taxon>Eukaryota</taxon>
        <taxon>Viridiplantae</taxon>
        <taxon>Streptophyta</taxon>
        <taxon>Embryophyta</taxon>
        <taxon>Tracheophyta</taxon>
        <taxon>Spermatophyta</taxon>
        <taxon>Magnoliopsida</taxon>
        <taxon>eudicotyledons</taxon>
        <taxon>Gunneridae</taxon>
        <taxon>Pentapetalae</taxon>
        <taxon>rosids</taxon>
        <taxon>malvids</taxon>
        <taxon>Malvales</taxon>
        <taxon>Malvaceae</taxon>
        <taxon>Malvoideae</taxon>
        <taxon>Gossypium</taxon>
    </lineage>
</organism>
<gene>
    <name evidence="1" type="ORF">EPI10_032206</name>
</gene>
<dbReference type="EMBL" id="SMMG02000001">
    <property type="protein sequence ID" value="KAA3488452.1"/>
    <property type="molecule type" value="Genomic_DNA"/>
</dbReference>